<comment type="similarity">
    <text evidence="1">In the C-terminal section; belongs to the anthranilate synthase component I family.</text>
</comment>
<reference evidence="8 9" key="1">
    <citation type="submission" date="2009-02" db="EMBL/GenBank/DDBJ databases">
        <title>The Genome Sequence of Oxalobacter formigenes OXCC13.</title>
        <authorList>
            <consortium name="The Broad Institute Genome Sequencing Platform"/>
            <person name="Ward D."/>
            <person name="Young S.K."/>
            <person name="Kodira C.D."/>
            <person name="Zeng Q."/>
            <person name="Koehrsen M."/>
            <person name="Alvarado L."/>
            <person name="Berlin A."/>
            <person name="Borenstein D."/>
            <person name="Chen Z."/>
            <person name="Engels R."/>
            <person name="Freedman E."/>
            <person name="Gellesch M."/>
            <person name="Goldberg J."/>
            <person name="Griggs A."/>
            <person name="Gujja S."/>
            <person name="Heiman D."/>
            <person name="Hepburn T."/>
            <person name="Howarth C."/>
            <person name="Jen D."/>
            <person name="Larson L."/>
            <person name="Lewis B."/>
            <person name="Mehta T."/>
            <person name="Park D."/>
            <person name="Pearson M."/>
            <person name="Roberts A."/>
            <person name="Saif S."/>
            <person name="Shea T."/>
            <person name="Shenoy N."/>
            <person name="Sisk P."/>
            <person name="Stolte C."/>
            <person name="Sykes S."/>
            <person name="Walk T."/>
            <person name="White J."/>
            <person name="Yandava C."/>
            <person name="Allison M.J."/>
            <person name="Lander E."/>
            <person name="Nusbaum C."/>
            <person name="Galagan J."/>
            <person name="Birren B."/>
        </authorList>
    </citation>
    <scope>NUCLEOTIDE SEQUENCE [LARGE SCALE GENOMIC DNA]</scope>
    <source>
        <strain evidence="8 9">OXCC13</strain>
    </source>
</reference>
<dbReference type="PROSITE" id="PS51273">
    <property type="entry name" value="GATASE_TYPE_1"/>
    <property type="match status" value="1"/>
</dbReference>
<dbReference type="GeneID" id="77134020"/>
<feature type="domain" description="Glutamine amidotransferase" evidence="5">
    <location>
        <begin position="5"/>
        <end position="186"/>
    </location>
</feature>
<dbReference type="SUPFAM" id="SSF52317">
    <property type="entry name" value="Class I glutamine amidotransferase-like"/>
    <property type="match status" value="1"/>
</dbReference>
<dbReference type="InterPro" id="IPR006805">
    <property type="entry name" value="Anth_synth_I_N"/>
</dbReference>
<dbReference type="eggNOG" id="COG0147">
    <property type="taxonomic scope" value="Bacteria"/>
</dbReference>
<evidence type="ECO:0000256" key="3">
    <source>
        <dbReference type="ARBA" id="ARBA00022679"/>
    </source>
</evidence>
<sequence length="695" mass="78200">MIRTLLIDNYDSFTYNLYHLIAAVNGCPPLVIKNDDPDWDADMVYGFDNVVISPGPGRPDKRADFGICPDVIAQKDIPVLGICLGHQGICQFYGSRIDLATEARHGRKSLVRHDGSDIFRNIPSPFPVIRYHSLAVYDIPDALEVTARAEDGTIMGIRHRIFPQWGVQFHPESICTEYGLQIFENFRKLTEDRQNEKAKVSATLSLPFKPAQAQATQKQARESLILLHKQLALDIDSETVFEKCFKNSEYAIWLDSSRQDYGSGRFSYLCKAEGLLGRIVSVDVKTHAIHVTGKNGDQETRGNFFDWLENDLNRFEIDLPEMPFEFALGWLGYIGYEMKGDCEAGSIHRSPYPDTVMVFCNRGMVIDHQEKQVHLLGLARYDAQSESEKWIEDTSMLLTDMGPAHQDEPDNLPESLSLEKPFVLRHDREKYIGLIEKSKEYIRQGETYEVCLTNMATARSGADPWTAYRMLRRSNPTPYSAYLQLKDICILSCSPERFLSISDERIAESKPIKGTRGRSNDPAEDKILHDELVASEKENAENLMIVDLVRHDLGKTAELNSVEVTKLFAIESYKTVHQMVSTIRSKIRPDASPCQCIRDAFPGGSMTGAPKLRTMQILDSLEEGARGIYSGAIGYFSLSGAVDLSIVIRTLVMSHSELSFGVGGAITALSDPEEEFEEIRVKAKAFLDLFNTDFT</sequence>
<evidence type="ECO:0000259" key="5">
    <source>
        <dbReference type="Pfam" id="PF00117"/>
    </source>
</evidence>
<dbReference type="InterPro" id="IPR015890">
    <property type="entry name" value="Chorismate_C"/>
</dbReference>
<dbReference type="GO" id="GO:0046820">
    <property type="term" value="F:4-amino-4-deoxychorismate synthase activity"/>
    <property type="evidence" value="ECO:0007669"/>
    <property type="project" value="UniProtKB-EC"/>
</dbReference>
<keyword evidence="4" id="KW-0315">Glutamine amidotransferase</keyword>
<dbReference type="HOGENOM" id="CLU_006493_0_1_4"/>
<dbReference type="InterPro" id="IPR006221">
    <property type="entry name" value="TrpG/PapA_dom"/>
</dbReference>
<dbReference type="NCBIfam" id="TIGR00566">
    <property type="entry name" value="trpG_papA"/>
    <property type="match status" value="1"/>
</dbReference>
<dbReference type="PANTHER" id="PTHR11236">
    <property type="entry name" value="AMINOBENZOATE/ANTHRANILATE SYNTHASE"/>
    <property type="match status" value="1"/>
</dbReference>
<evidence type="ECO:0000313" key="8">
    <source>
        <dbReference type="EMBL" id="EEO30940.1"/>
    </source>
</evidence>
<dbReference type="GO" id="GO:0008153">
    <property type="term" value="P:4-aminobenzoate biosynthetic process"/>
    <property type="evidence" value="ECO:0007669"/>
    <property type="project" value="TreeGrafter"/>
</dbReference>
<evidence type="ECO:0000256" key="4">
    <source>
        <dbReference type="ARBA" id="ARBA00022962"/>
    </source>
</evidence>
<dbReference type="Pfam" id="PF04715">
    <property type="entry name" value="Anth_synt_I_N"/>
    <property type="match status" value="1"/>
</dbReference>
<dbReference type="InterPro" id="IPR019999">
    <property type="entry name" value="Anth_synth_I-like"/>
</dbReference>
<dbReference type="Pfam" id="PF00425">
    <property type="entry name" value="Chorismate_bind"/>
    <property type="match status" value="1"/>
</dbReference>
<evidence type="ECO:0000313" key="9">
    <source>
        <dbReference type="Proteomes" id="UP000005089"/>
    </source>
</evidence>
<evidence type="ECO:0000256" key="1">
    <source>
        <dbReference type="ARBA" id="ARBA00005970"/>
    </source>
</evidence>
<dbReference type="PANTHER" id="PTHR11236:SF18">
    <property type="entry name" value="AMINODEOXYCHORISMATE SYNTHASE"/>
    <property type="match status" value="1"/>
</dbReference>
<dbReference type="STRING" id="847.BRW83_0109"/>
<accession>C3XCL4</accession>
<dbReference type="Gene3D" id="3.40.50.880">
    <property type="match status" value="1"/>
</dbReference>
<dbReference type="GO" id="GO:0009396">
    <property type="term" value="P:folic acid-containing compound biosynthetic process"/>
    <property type="evidence" value="ECO:0007669"/>
    <property type="project" value="InterPro"/>
</dbReference>
<dbReference type="PRINTS" id="PR00097">
    <property type="entry name" value="ANTSNTHASEII"/>
</dbReference>
<dbReference type="InterPro" id="IPR005801">
    <property type="entry name" value="ADC_synthase"/>
</dbReference>
<dbReference type="NCBIfam" id="TIGR00553">
    <property type="entry name" value="pabB"/>
    <property type="match status" value="1"/>
</dbReference>
<evidence type="ECO:0000259" key="6">
    <source>
        <dbReference type="Pfam" id="PF00425"/>
    </source>
</evidence>
<dbReference type="CDD" id="cd01743">
    <property type="entry name" value="GATase1_Anthranilate_Synthase"/>
    <property type="match status" value="1"/>
</dbReference>
<dbReference type="PRINTS" id="PR00096">
    <property type="entry name" value="GATASE"/>
</dbReference>
<dbReference type="FunFam" id="3.40.50.880:FF:000003">
    <property type="entry name" value="Anthranilate synthase component II"/>
    <property type="match status" value="1"/>
</dbReference>
<dbReference type="GO" id="GO:0005737">
    <property type="term" value="C:cytoplasm"/>
    <property type="evidence" value="ECO:0007669"/>
    <property type="project" value="TreeGrafter"/>
</dbReference>
<dbReference type="InterPro" id="IPR005802">
    <property type="entry name" value="ADC_synth_comp_1"/>
</dbReference>
<name>C3XCL4_OXAFO</name>
<protein>
    <recommendedName>
        <fullName evidence="2">aminodeoxychorismate synthase</fullName>
        <ecNumber evidence="2">2.6.1.85</ecNumber>
    </recommendedName>
</protein>
<dbReference type="EMBL" id="GG658170">
    <property type="protein sequence ID" value="EEO30940.1"/>
    <property type="molecule type" value="Genomic_DNA"/>
</dbReference>
<dbReference type="RefSeq" id="WP_005882546.1">
    <property type="nucleotide sequence ID" value="NZ_CP019430.1"/>
</dbReference>
<keyword evidence="3 8" id="KW-0808">Transferase</keyword>
<feature type="domain" description="Anthranilate synthase component I N-terminal" evidence="7">
    <location>
        <begin position="237"/>
        <end position="375"/>
    </location>
</feature>
<dbReference type="Pfam" id="PF00117">
    <property type="entry name" value="GATase"/>
    <property type="match status" value="1"/>
</dbReference>
<dbReference type="AlphaFoldDB" id="C3XCL4"/>
<organism evidence="8 9">
    <name type="scientific">Oxalobacter formigenes OXCC13</name>
    <dbReference type="NCBI Taxonomy" id="556269"/>
    <lineage>
        <taxon>Bacteria</taxon>
        <taxon>Pseudomonadati</taxon>
        <taxon>Pseudomonadota</taxon>
        <taxon>Betaproteobacteria</taxon>
        <taxon>Burkholderiales</taxon>
        <taxon>Oxalobacteraceae</taxon>
        <taxon>Oxalobacter</taxon>
    </lineage>
</organism>
<dbReference type="eggNOG" id="COG0512">
    <property type="taxonomic scope" value="Bacteria"/>
</dbReference>
<keyword evidence="9" id="KW-1185">Reference proteome</keyword>
<dbReference type="SUPFAM" id="SSF56322">
    <property type="entry name" value="ADC synthase"/>
    <property type="match status" value="1"/>
</dbReference>
<keyword evidence="8" id="KW-0032">Aminotransferase</keyword>
<gene>
    <name evidence="8" type="primary">pabB</name>
    <name evidence="8" type="ORF">OFBG_01968</name>
</gene>
<dbReference type="GO" id="GO:0000162">
    <property type="term" value="P:L-tryptophan biosynthetic process"/>
    <property type="evidence" value="ECO:0007669"/>
    <property type="project" value="TreeGrafter"/>
</dbReference>
<evidence type="ECO:0000259" key="7">
    <source>
        <dbReference type="Pfam" id="PF04715"/>
    </source>
</evidence>
<dbReference type="Proteomes" id="UP000005089">
    <property type="component" value="Unassembled WGS sequence"/>
</dbReference>
<dbReference type="InterPro" id="IPR017926">
    <property type="entry name" value="GATASE"/>
</dbReference>
<feature type="domain" description="Chorismate-utilising enzyme C-terminal" evidence="6">
    <location>
        <begin position="428"/>
        <end position="682"/>
    </location>
</feature>
<proteinExistence type="inferred from homology"/>
<dbReference type="InterPro" id="IPR029062">
    <property type="entry name" value="Class_I_gatase-like"/>
</dbReference>
<dbReference type="Gene3D" id="3.60.120.10">
    <property type="entry name" value="Anthranilate synthase"/>
    <property type="match status" value="1"/>
</dbReference>
<dbReference type="PRINTS" id="PR00099">
    <property type="entry name" value="CPSGATASE"/>
</dbReference>
<dbReference type="EC" id="2.6.1.85" evidence="2"/>
<evidence type="ECO:0000256" key="2">
    <source>
        <dbReference type="ARBA" id="ARBA00013139"/>
    </source>
</evidence>